<feature type="compositionally biased region" description="Polar residues" evidence="2">
    <location>
        <begin position="3787"/>
        <end position="3817"/>
    </location>
</feature>
<dbReference type="GO" id="GO:0000124">
    <property type="term" value="C:SAGA complex"/>
    <property type="evidence" value="ECO:0007669"/>
    <property type="project" value="TreeGrafter"/>
</dbReference>
<feature type="compositionally biased region" description="Polar residues" evidence="2">
    <location>
        <begin position="1495"/>
        <end position="1506"/>
    </location>
</feature>
<dbReference type="PANTHER" id="PTHR11139:SF1">
    <property type="entry name" value="TRANSFORMATION_TRANSCRIPTION DOMAIN-ASSOCIATED PROTEIN"/>
    <property type="match status" value="1"/>
</dbReference>
<dbReference type="PANTHER" id="PTHR11139">
    <property type="entry name" value="ATAXIA TELANGIECTASIA MUTATED ATM -RELATED"/>
    <property type="match status" value="1"/>
</dbReference>
<feature type="region of interest" description="Disordered" evidence="2">
    <location>
        <begin position="1338"/>
        <end position="1406"/>
    </location>
</feature>
<dbReference type="Pfam" id="PF20175">
    <property type="entry name" value="Tra1_central"/>
    <property type="match status" value="1"/>
</dbReference>
<proteinExistence type="inferred from homology"/>
<feature type="compositionally biased region" description="Low complexity" evidence="2">
    <location>
        <begin position="3506"/>
        <end position="3521"/>
    </location>
</feature>
<feature type="compositionally biased region" description="Polar residues" evidence="2">
    <location>
        <begin position="3468"/>
        <end position="3479"/>
    </location>
</feature>
<evidence type="ECO:0000313" key="5">
    <source>
        <dbReference type="EMBL" id="KAJ2680398.1"/>
    </source>
</evidence>
<dbReference type="CDD" id="cd05163">
    <property type="entry name" value="PIKK_TRRAP"/>
    <property type="match status" value="1"/>
</dbReference>
<sequence>MAITNFEVYATRLRDERLDVKLKQTIAHELCESLEFIQLQDYSRFVSILWPVIRDLLLKTPPVFVSSAPEQVMKLRSTLLEIIQRIPHSEVFRPIVLEVVTTLVSLVKIENEDNAVVCLKIIYELHRMYRQLLESIAVPFLDLATDIYRNADQMLKTMDSADTPASLSTPNVNLLSPSAMSPGPDTGDVATKNLLKATSSFKVLTEIPIIVVSIIQANRRHADPFVNNILPLILHMLELNPKSSILQNDAANYNWRSAHADLITAQSKTLSFLAFFALGFTALLIPCQDRIARLTLQLLCLCPSEATATRKEMLIATRRIVSTEIRKAFVPLADKFLDMQVLVGSGLASQCILKPFAFSMLADLMHHIRSELSPSQLTRMVDFYAGCMHDQSLSSGVHTMCAKLLHYITECIMNIPDKKHSRVLLLSILKAFVSSFIAIGNQADTAISDIKSGCTHAEEKIYGSSELIRTNAFEQGDKLKELRFLLRSLVTGCKNVIYALRKCDSIFAVGLASNRSASANEGDASPSSNGVAKVKEASTMDVAGQSNTAGTSIVTSEEAEIAGFELDILTSLFREGLRACRIHDIERIKAEHMPAAADSSSADGLTDTTLAGSGTLSREAQIKLIDREGKEQIEHFANLFVSLDPAVFHELFTSQFDYAFQAMIEHCAAVSSVQVFVACDATSPAFISIMLRYLCDRLDLLGSDDEALTSTMLHLFKIAFLALAFFPEANEPVLQPYVQPIINSTLSTSKAAKKPENYFLLLRALFRSIGGGRYESLYKEVFPVLQSLLESLNAALGFTKRASPIQELFVEICLTVPVRLSVLLPYLSLLMKPLVFALESGPELVNQGLRTLELCIDNLTREFLDPILTPVIDEIMASLWIHLRLPSSASTHAPVAARILGKLGGRNRHMLLTRFPPATDEQIDINEEKFTVSFTFEGLPGLVDMPLIDAVVFSIKIMENRIATKQVDLARKDAVDFIVACARHVLALPSVAKGFVESASVEKPDYGSWLADLLSNPTAVKRLANISSPSSQGSQLLEQILGSCASIGDSCKAEALVTNGDAAVAMVSAATAVGATSLTGLSSNACATNGNGFPISHGSLMCVIWALSLASTQSDVARGLLHTIISIGAKQHIIQCVDAVQSEEQQSGGNDNANDDNTLLHATALADAVPEAISRVLVSKSDELRSTGCLMLKLYYSSLSESLQHSASLVGQLPAMRSIVSDLCAACYDPNAETKRSGCSGIAFIVKELNLGHTWLTDNLLELSKALLFTLKDTPTSIVCSTKAANSHETLLEIVKMAFPASIFVRNEDSTEAMDAEALDKDDVQMADSHEDNEIAAGLTDAKTDAEDDSAKMAGSFDRDPIQTEAVPFSTAESSSAIDSEIGKLSKESVPDLGGRRSDTKSLAGAPARDLVSDLIRQSSTEANFATKQESPKAGAENGALNGTNKVNGDGDDEAGKIAESNKILADSIDIDEASAGVQTITTDGVAATSEDDSTGVTRSPTNGDNESSEKTRAAFSLEFRAATQKALAEFQRLTSRLSIENSRLLKSFLVLIAKELANPSTEVREAAKACLSILVEVTGASVTVLLLPSRDRLLIPIFGKPLRALPHNMQIGNIDAITYCLSLDPPFLEINDELLRLLSEALALADAEDQALVNHPAQVRSNTISLTHLRHVCIRMLTAAMVRPEFSDAKNTPTRARIISVFFKSLYHKSKEVVDVANDGLKQVLLQQQKLPRDLLYTGLRPILFNLSDYKRLTVASLDGLARLLQLLTNYFKVEVGRKLLDHMQQWANPQFLQAASDKFIEDMHEIKILVAILQVFYLLPPTAVILLDDLVSSVVNLEVHLCRRRSSPFREPLFKFLNRYPTESVVYFVERIDSPHYVRVFAHAISSPECGPLREALISHTFLIVKMLKEFYSPSGEDVTMTVDSDGDNGDSAPKEAVADTRSINRAHRRLYNAMSALMLVRACLEYTPLWLADQNGLLQAMLATWNVANNTELAPSDSSRLARLILIEHLVHSLLLATRAMKCPPGILFQLLEIVGLSSEVIDVSFVFHYIWNELVVKWSIAKRREILSAFLVRLTDNTCSDDSNAILLRHLINPMVATVFTLPSIDLVDRAESKAEYSNDHSPITTSCNSNELSGTSNVLSLEQRGVELVRGQVISLIHQRVWAAHMSAGAQMSSATKASVRLELVQLSSILIRHATNAIADLRKDIIKFGWAFIRNDDIMIKNASYVLVAQFIAAFDTPPKIILQAYSSLLKAHHVESRFLVRQALDILLPVLPVRLGQPAYPPSTTSAAGGGGGAVSLSSPATSSTADPSSAGLPTWVLLAKRVLIDNSASLTHTTHVYQLIAAHPAIFFPYRMQFVSNLVGVLQKMCLTHSATPETRTLALDIMDLFLKWHDMLEGNDDMSNEQGGVNVLARSDAAQVGTSNGDDGTDTRDAVAKSTGTNIGTTGAPDLLMSEARRETIVGLLLRMLCLVFDFALKSNLGPRALDLLSRYLDVSKWLPMHLRLTFFERSIHQIEAQGMNQQLVLHILTVLSTVTAQMQPIWFEEYYGALVVLVRKCITVDNGQVQKIISKLLNQLYEQAADNEHLGNSTVVSDLKMHTEALISKNLQEGINIYGTLLMLHGIGGYAGEQFYSYIPLLMKYVQKYTKEHNTHAATAATATTAPALNSSSSSFQAPPSLQASSSNSSVVGLGSDSVGNATLRATSTSAQIISLVVANKPIPLDVEALVKGETPLDILLMLVILLRNHIAHLGDQRRSFLTYIIQLIERSSDPALLHVILAIVREWVLDPQDAFPTIKEKAMLMSSMMGFVHRSSAAADSSTSRASIRASLPSGPTTVSGNGASAVGGGSKTTGTGANMADADTSDPFSLLERRYLALVLEAYNDPRFTRSEMTMRLEQAFLSGMQSEDCEMRNRFLDTFDANMPPSLPVRLNYLLETQNWESVSTTFWLQQCLPLLLASAHQRASLHSYVINRIGSNAKPGKFKSTHMGSSSLSLDDSVDGSAMDVDADLSTIPMPDNDSSCYADHNGLCSPANKRWSEATPSAVVTVGDIIGPLSKMVLLDAQFAYRIWIALFPLFWRNLSSKDRHDLTSGIIRLLAKPYHQAQTSMRPNVIQAILEAFCMCIPTPRLPPQLLRYLGQTYSSWYSALTLLEKKILDKREIESAIFDRAMGVELGAFDALSELYTCLSASHYFYGAWKRHCQYRESHIALAYEQLDDWANAQATYERAQTKARAGVLPFSESEYCLWESRWVETTKRLQSWDMLLDLGLHESLPEIELEAGWRMWDWNERQTQVRQLLKATPSEFSASPRAKFYETYLTLIKGGTERTKTADFQRMCKEGIKTCLQRWNDLPPVGTPAHIEILHLFQLMVELGDASNIYASLASTKSDNLESKSGDLKSVLQTWRERLPNNSDPINIWSDLVAWRQHVFKAINDVYVPFISQQSATGVDENNSNDLSGDGSAKASTKNKNGTKGSDSKNSRKSGATAADGSDSSKMDADPSKASAAGASNGNGTSNAKSSVLTSYAYRGYHEMAWIINRFAHVARLHNLIDVCINSLTRIYTLPNIEIQEAFLKLREQAKCYYDRPQELQSGLDVISNTNLVYFAADQKAEFYTLKGQFLAKLDKLDEANHAFATGIQYDLGSTKAWAAWGRYNDERFCKNMPDTTGAVNAISCYMQAAGLAKRPRVRRYLARTLWLLTQDDANGNVCAAFDAYKSEMPTWYWIAFVPQLLAGLDAPYHRQAQQILLRIAKQYPQALYYDLRTAREESLIFRRRQALNVGQGSAQGAEITTTGSNSGPPATEAAPNTSSGQPASAIDELMPKLKTAHPLLALSMETMIDQIVHRLKPCPEEDIYRLVHALLSDGLQQLYVNVSQGKFDLALVDTIVSNTCRVGLSLPSGAIKSRFERDFGKVREMDVCEYVAKLYQWQQMLRHAIRSRPKKLMLSLFSPFLVEFEQQKFEDVEVPGQYLRLTDNSDDFVRIERFIPELSFVLRSSNVSRCLAIRGTDSNIFYFAVQHVTSRHNHQEERWVQLYRNLDVASEQERDTWEQHRLALHLPTIVSLAPHIRLVQEHSDSFTLQDVYDTACTRNSTAEIAPALYFASKMRSLISQLPDIEEANLALFEQICQQFVPSSLLSNDVRLHAASSMEYWLYRENFSYQISVSIALSYIIASAQRTPAKLIVSRTSANICLSDLVPTQATPGLIHNKEAVPFRLTPNIQEFVTEFGLEGIVPFAIHKVVQRIAKKEYLLRDFLDLYVRDELMHMPNVKTLASTNPQALAEMCERNVQLIVHRANQLVETLPTKDVQDKELSPMQPLMQLLMKAVAPSNLAKMDFIWMPWL</sequence>
<feature type="domain" description="FAT" evidence="4">
    <location>
        <begin position="3138"/>
        <end position="3772"/>
    </location>
</feature>
<dbReference type="OrthoDB" id="5570127at2759"/>
<reference evidence="5" key="1">
    <citation type="submission" date="2022-07" db="EMBL/GenBank/DDBJ databases">
        <title>Phylogenomic reconstructions and comparative analyses of Kickxellomycotina fungi.</title>
        <authorList>
            <person name="Reynolds N.K."/>
            <person name="Stajich J.E."/>
            <person name="Barry K."/>
            <person name="Grigoriev I.V."/>
            <person name="Crous P."/>
            <person name="Smith M.E."/>
        </authorList>
    </citation>
    <scope>NUCLEOTIDE SEQUENCE</scope>
    <source>
        <strain evidence="5">NRRL 3115</strain>
    </source>
</reference>
<feature type="domain" description="PI3K/PI4K catalytic" evidence="3">
    <location>
        <begin position="3990"/>
        <end position="4322"/>
    </location>
</feature>
<feature type="region of interest" description="Disordered" evidence="2">
    <location>
        <begin position="2826"/>
        <end position="2867"/>
    </location>
</feature>
<dbReference type="PROSITE" id="PS50290">
    <property type="entry name" value="PI3_4_KINASE_3"/>
    <property type="match status" value="1"/>
</dbReference>
<feature type="compositionally biased region" description="Polar residues" evidence="2">
    <location>
        <begin position="3452"/>
        <end position="3461"/>
    </location>
</feature>
<evidence type="ECO:0000256" key="1">
    <source>
        <dbReference type="ARBA" id="ARBA00007234"/>
    </source>
</evidence>
<dbReference type="GO" id="GO:0006355">
    <property type="term" value="P:regulation of DNA-templated transcription"/>
    <property type="evidence" value="ECO:0007669"/>
    <property type="project" value="TreeGrafter"/>
</dbReference>
<dbReference type="InterPro" id="IPR011009">
    <property type="entry name" value="Kinase-like_dom_sf"/>
</dbReference>
<name>A0A9W8KZ50_9FUNG</name>
<evidence type="ECO:0000313" key="6">
    <source>
        <dbReference type="Proteomes" id="UP001151518"/>
    </source>
</evidence>
<feature type="region of interest" description="Disordered" evidence="2">
    <location>
        <begin position="3787"/>
        <end position="3819"/>
    </location>
</feature>
<comment type="similarity">
    <text evidence="1">Belongs to the PI3/PI4-kinase family. TRA1 subfamily.</text>
</comment>
<dbReference type="Pfam" id="PF02259">
    <property type="entry name" value="FAT"/>
    <property type="match status" value="1"/>
</dbReference>
<feature type="compositionally biased region" description="Low complexity" evidence="2">
    <location>
        <begin position="2302"/>
        <end position="2317"/>
    </location>
</feature>
<evidence type="ECO:0000256" key="2">
    <source>
        <dbReference type="SAM" id="MobiDB-lite"/>
    </source>
</evidence>
<accession>A0A9W8KZ50</accession>
<gene>
    <name evidence="5" type="primary">TRA1</name>
    <name evidence="5" type="ORF">GGI25_000690</name>
</gene>
<feature type="region of interest" description="Disordered" evidence="2">
    <location>
        <begin position="517"/>
        <end position="539"/>
    </location>
</feature>
<dbReference type="Pfam" id="PF20206">
    <property type="entry name" value="Tra1_ring"/>
    <property type="match status" value="1"/>
</dbReference>
<dbReference type="GO" id="GO:0005634">
    <property type="term" value="C:nucleus"/>
    <property type="evidence" value="ECO:0007669"/>
    <property type="project" value="TreeGrafter"/>
</dbReference>
<feature type="compositionally biased region" description="Polar residues" evidence="2">
    <location>
        <begin position="517"/>
        <end position="530"/>
    </location>
</feature>
<feature type="region of interest" description="Disordered" evidence="2">
    <location>
        <begin position="1423"/>
        <end position="1455"/>
    </location>
</feature>
<evidence type="ECO:0000259" key="4">
    <source>
        <dbReference type="PROSITE" id="PS51189"/>
    </source>
</evidence>
<dbReference type="InterPro" id="IPR000403">
    <property type="entry name" value="PI3/4_kinase_cat_dom"/>
</dbReference>
<dbReference type="EMBL" id="JANBTW010000005">
    <property type="protein sequence ID" value="KAJ2680398.1"/>
    <property type="molecule type" value="Genomic_DNA"/>
</dbReference>
<feature type="region of interest" description="Disordered" evidence="2">
    <location>
        <begin position="2289"/>
        <end position="2317"/>
    </location>
</feature>
<dbReference type="SUPFAM" id="SSF56112">
    <property type="entry name" value="Protein kinase-like (PK-like)"/>
    <property type="match status" value="1"/>
</dbReference>
<dbReference type="InterPro" id="IPR050517">
    <property type="entry name" value="DDR_Repair_Kinase"/>
</dbReference>
<dbReference type="PROSITE" id="PS51189">
    <property type="entry name" value="FAT"/>
    <property type="match status" value="1"/>
</dbReference>
<dbReference type="InterPro" id="IPR016024">
    <property type="entry name" value="ARM-type_fold"/>
</dbReference>
<feature type="region of interest" description="Disordered" evidence="2">
    <location>
        <begin position="3452"/>
        <end position="3521"/>
    </location>
</feature>
<feature type="compositionally biased region" description="Basic and acidic residues" evidence="2">
    <location>
        <begin position="1381"/>
        <end position="1400"/>
    </location>
</feature>
<organism evidence="5 6">
    <name type="scientific">Coemansia spiralis</name>
    <dbReference type="NCBI Taxonomy" id="417178"/>
    <lineage>
        <taxon>Eukaryota</taxon>
        <taxon>Fungi</taxon>
        <taxon>Fungi incertae sedis</taxon>
        <taxon>Zoopagomycota</taxon>
        <taxon>Kickxellomycotina</taxon>
        <taxon>Kickxellomycetes</taxon>
        <taxon>Kickxellales</taxon>
        <taxon>Kickxellaceae</taxon>
        <taxon>Coemansia</taxon>
    </lineage>
</organism>
<dbReference type="InterPro" id="IPR003151">
    <property type="entry name" value="PIK-rel_kinase_FAT"/>
</dbReference>
<dbReference type="InterPro" id="IPR046807">
    <property type="entry name" value="Tra1_central"/>
</dbReference>
<dbReference type="Pfam" id="PF00454">
    <property type="entry name" value="PI3_PI4_kinase"/>
    <property type="match status" value="1"/>
</dbReference>
<protein>
    <submittedName>
        <fullName evidence="5">Transcription-associated protein 1</fullName>
    </submittedName>
</protein>
<comment type="caution">
    <text evidence="5">The sequence shown here is derived from an EMBL/GenBank/DDBJ whole genome shotgun (WGS) entry which is preliminary data.</text>
</comment>
<dbReference type="InterPro" id="IPR046805">
    <property type="entry name" value="Tra1_ring"/>
</dbReference>
<evidence type="ECO:0000259" key="3">
    <source>
        <dbReference type="PROSITE" id="PS50290"/>
    </source>
</evidence>
<dbReference type="GO" id="GO:0006281">
    <property type="term" value="P:DNA repair"/>
    <property type="evidence" value="ECO:0007669"/>
    <property type="project" value="TreeGrafter"/>
</dbReference>
<dbReference type="InterPro" id="IPR014009">
    <property type="entry name" value="PIK_FAT"/>
</dbReference>
<dbReference type="GO" id="GO:0035267">
    <property type="term" value="C:NuA4 histone acetyltransferase complex"/>
    <property type="evidence" value="ECO:0007669"/>
    <property type="project" value="TreeGrafter"/>
</dbReference>
<feature type="region of interest" description="Disordered" evidence="2">
    <location>
        <begin position="1482"/>
        <end position="1511"/>
    </location>
</feature>
<dbReference type="Proteomes" id="UP001151518">
    <property type="component" value="Unassembled WGS sequence"/>
</dbReference>
<dbReference type="SUPFAM" id="SSF48371">
    <property type="entry name" value="ARM repeat"/>
    <property type="match status" value="3"/>
</dbReference>
<feature type="compositionally biased region" description="Basic and acidic residues" evidence="2">
    <location>
        <begin position="1342"/>
        <end position="1362"/>
    </location>
</feature>